<dbReference type="GO" id="GO:0005789">
    <property type="term" value="C:endoplasmic reticulum membrane"/>
    <property type="evidence" value="ECO:0007669"/>
    <property type="project" value="UniProtKB-SubCell"/>
</dbReference>
<name>A0A395N304_9HYPO</name>
<keyword evidence="5" id="KW-0472">Membrane</keyword>
<keyword evidence="3" id="KW-0256">Endoplasmic reticulum</keyword>
<evidence type="ECO:0000256" key="4">
    <source>
        <dbReference type="ARBA" id="ARBA00022989"/>
    </source>
</evidence>
<keyword evidence="8" id="KW-1185">Reference proteome</keyword>
<accession>A0A395N304</accession>
<evidence type="ECO:0000256" key="1">
    <source>
        <dbReference type="ARBA" id="ARBA00004477"/>
    </source>
</evidence>
<evidence type="ECO:0000313" key="8">
    <source>
        <dbReference type="Proteomes" id="UP000265631"/>
    </source>
</evidence>
<protein>
    <submittedName>
        <fullName evidence="7">Reticulon-like protein 1 cwl1</fullName>
    </submittedName>
</protein>
<gene>
    <name evidence="7" type="ORF">FIE12Z_1716</name>
</gene>
<dbReference type="InterPro" id="IPR003388">
    <property type="entry name" value="Reticulon"/>
</dbReference>
<dbReference type="EMBL" id="PXXK01000033">
    <property type="protein sequence ID" value="RFN53969.1"/>
    <property type="molecule type" value="Genomic_DNA"/>
</dbReference>
<dbReference type="Pfam" id="PF02453">
    <property type="entry name" value="Reticulon"/>
    <property type="match status" value="1"/>
</dbReference>
<evidence type="ECO:0000259" key="6">
    <source>
        <dbReference type="Pfam" id="PF02453"/>
    </source>
</evidence>
<organism evidence="7 8">
    <name type="scientific">Fusarium flagelliforme</name>
    <dbReference type="NCBI Taxonomy" id="2675880"/>
    <lineage>
        <taxon>Eukaryota</taxon>
        <taxon>Fungi</taxon>
        <taxon>Dikarya</taxon>
        <taxon>Ascomycota</taxon>
        <taxon>Pezizomycotina</taxon>
        <taxon>Sordariomycetes</taxon>
        <taxon>Hypocreomycetidae</taxon>
        <taxon>Hypocreales</taxon>
        <taxon>Nectriaceae</taxon>
        <taxon>Fusarium</taxon>
        <taxon>Fusarium incarnatum-equiseti species complex</taxon>
    </lineage>
</organism>
<evidence type="ECO:0000256" key="2">
    <source>
        <dbReference type="ARBA" id="ARBA00022692"/>
    </source>
</evidence>
<dbReference type="STRING" id="2594813.A0A395N304"/>
<reference evidence="7 8" key="1">
    <citation type="journal article" date="2018" name="PLoS Pathog.">
        <title>Evolution of structural diversity of trichothecenes, a family of toxins produced by plant pathogenic and entomopathogenic fungi.</title>
        <authorList>
            <person name="Proctor R.H."/>
            <person name="McCormick S.P."/>
            <person name="Kim H.S."/>
            <person name="Cardoza R.E."/>
            <person name="Stanley A.M."/>
            <person name="Lindo L."/>
            <person name="Kelly A."/>
            <person name="Brown D.W."/>
            <person name="Lee T."/>
            <person name="Vaughan M.M."/>
            <person name="Alexander N.J."/>
            <person name="Busman M."/>
            <person name="Gutierrez S."/>
        </authorList>
    </citation>
    <scope>NUCLEOTIDE SEQUENCE [LARGE SCALE GENOMIC DNA]</scope>
    <source>
        <strain evidence="7 8">NRRL 13405</strain>
    </source>
</reference>
<evidence type="ECO:0000256" key="5">
    <source>
        <dbReference type="ARBA" id="ARBA00023136"/>
    </source>
</evidence>
<sequence length="400" mass="43609">MSESAFVVVPIQTGGAKQSEKNPAELASVLQQTINKSRSSDEEQRGPLKELIGKIQILSNIKKAKEYHTDIFNPTAHKDSLYQYINWEDPVRTLGAYFSALTVLFGLHYLPLTQLAVKAGAVILGTIFLTEFISRQFGSDTFLLRLRPKEYKTVPEPTLNATLKDIHAFVQYAVVQFQKIIYGEDLGKTFAAFLSCITVYWLMKVASPFLLAVLGLTSVYIAPLVNSSHGRAVAQDAASRGKDLANTAAGKGKTLAEDGKSRAAELSSKARETTQGVQQHFGNLTESAESTANDISGQATAEDSGKLRDIVVDAISKAPDIAKPSFDDARQDNSRTYSSILSGGAGDYIYDTDGVTKNVSQSLESTSDVPRRMASHSNTINTIHHPNSALDNRERIVSFR</sequence>
<evidence type="ECO:0000256" key="3">
    <source>
        <dbReference type="ARBA" id="ARBA00022824"/>
    </source>
</evidence>
<comment type="caution">
    <text evidence="7">The sequence shown here is derived from an EMBL/GenBank/DDBJ whole genome shotgun (WGS) entry which is preliminary data.</text>
</comment>
<dbReference type="AlphaFoldDB" id="A0A395N304"/>
<keyword evidence="4" id="KW-1133">Transmembrane helix</keyword>
<evidence type="ECO:0000313" key="7">
    <source>
        <dbReference type="EMBL" id="RFN53969.1"/>
    </source>
</evidence>
<keyword evidence="2" id="KW-0812">Transmembrane</keyword>
<dbReference type="Proteomes" id="UP000265631">
    <property type="component" value="Unassembled WGS sequence"/>
</dbReference>
<comment type="subcellular location">
    <subcellularLocation>
        <location evidence="1">Endoplasmic reticulum membrane</location>
        <topology evidence="1">Multi-pass membrane protein</topology>
    </subcellularLocation>
</comment>
<feature type="domain" description="Reticulon" evidence="6">
    <location>
        <begin position="85"/>
        <end position="228"/>
    </location>
</feature>
<proteinExistence type="predicted"/>